<proteinExistence type="inferred from homology"/>
<keyword evidence="9" id="KW-1185">Reference proteome</keyword>
<comment type="caution">
    <text evidence="8">The sequence shown here is derived from an EMBL/GenBank/DDBJ whole genome shotgun (WGS) entry which is preliminary data.</text>
</comment>
<evidence type="ECO:0000256" key="4">
    <source>
        <dbReference type="ARBA" id="ARBA00023136"/>
    </source>
</evidence>
<accession>A0A559MAN2</accession>
<evidence type="ECO:0000256" key="1">
    <source>
        <dbReference type="ARBA" id="ARBA00004141"/>
    </source>
</evidence>
<evidence type="ECO:0000313" key="9">
    <source>
        <dbReference type="Proteomes" id="UP000315522"/>
    </source>
</evidence>
<gene>
    <name evidence="8" type="ORF">LAWI1_G003313</name>
</gene>
<evidence type="ECO:0000256" key="5">
    <source>
        <dbReference type="ARBA" id="ARBA00038359"/>
    </source>
</evidence>
<protein>
    <recommendedName>
        <fullName evidence="7">Rhodopsin domain-containing protein</fullName>
    </recommendedName>
</protein>
<feature type="transmembrane region" description="Helical" evidence="6">
    <location>
        <begin position="86"/>
        <end position="103"/>
    </location>
</feature>
<organism evidence="8 9">
    <name type="scientific">Lachnellula willkommii</name>
    <dbReference type="NCBI Taxonomy" id="215461"/>
    <lineage>
        <taxon>Eukaryota</taxon>
        <taxon>Fungi</taxon>
        <taxon>Dikarya</taxon>
        <taxon>Ascomycota</taxon>
        <taxon>Pezizomycotina</taxon>
        <taxon>Leotiomycetes</taxon>
        <taxon>Helotiales</taxon>
        <taxon>Lachnaceae</taxon>
        <taxon>Lachnellula</taxon>
    </lineage>
</organism>
<feature type="transmembrane region" description="Helical" evidence="6">
    <location>
        <begin position="56"/>
        <end position="74"/>
    </location>
</feature>
<reference evidence="8 9" key="1">
    <citation type="submission" date="2018-05" db="EMBL/GenBank/DDBJ databases">
        <title>Genome sequencing and assembly of the regulated plant pathogen Lachnellula willkommii and related sister species for the development of diagnostic species identification markers.</title>
        <authorList>
            <person name="Giroux E."/>
            <person name="Bilodeau G."/>
        </authorList>
    </citation>
    <scope>NUCLEOTIDE SEQUENCE [LARGE SCALE GENOMIC DNA]</scope>
    <source>
        <strain evidence="8 9">CBS 172.35</strain>
    </source>
</reference>
<evidence type="ECO:0000256" key="3">
    <source>
        <dbReference type="ARBA" id="ARBA00022989"/>
    </source>
</evidence>
<dbReference type="Proteomes" id="UP000315522">
    <property type="component" value="Unassembled WGS sequence"/>
</dbReference>
<sequence length="242" mass="27334">MPPISPLSKLPQTVYVASNAIHIISCLPTGRDQFEWANYSCTKRLSVDNAPNGNHIAIPIITICVIDSAIFYAIRFYAKYLGKQTNLADSVQPIFWVYVYYSYRLSWTSGYLVHEWDIPLKDIAAFSYACSPYVCWIATLLYLWVIALVKCAILLEWINIFVPKGKRSHFTWICYATCGAIVSLSIIIFIMDLVNCTPFARNWNALIPGGFCRFKVPEFGLASTTANLTLDLIPLVLAQRVI</sequence>
<evidence type="ECO:0000256" key="6">
    <source>
        <dbReference type="SAM" id="Phobius"/>
    </source>
</evidence>
<dbReference type="PANTHER" id="PTHR33048">
    <property type="entry name" value="PTH11-LIKE INTEGRAL MEMBRANE PROTEIN (AFU_ORTHOLOGUE AFUA_5G11245)"/>
    <property type="match status" value="1"/>
</dbReference>
<evidence type="ECO:0000313" key="8">
    <source>
        <dbReference type="EMBL" id="TVY90019.1"/>
    </source>
</evidence>
<feature type="transmembrane region" description="Helical" evidence="6">
    <location>
        <begin position="123"/>
        <end position="149"/>
    </location>
</feature>
<dbReference type="GO" id="GO:0016020">
    <property type="term" value="C:membrane"/>
    <property type="evidence" value="ECO:0007669"/>
    <property type="project" value="UniProtKB-SubCell"/>
</dbReference>
<evidence type="ECO:0000256" key="2">
    <source>
        <dbReference type="ARBA" id="ARBA00022692"/>
    </source>
</evidence>
<dbReference type="EMBL" id="QGML01001011">
    <property type="protein sequence ID" value="TVY90019.1"/>
    <property type="molecule type" value="Genomic_DNA"/>
</dbReference>
<feature type="domain" description="Rhodopsin" evidence="7">
    <location>
        <begin position="74"/>
        <end position="241"/>
    </location>
</feature>
<feature type="transmembrane region" description="Helical" evidence="6">
    <location>
        <begin position="170"/>
        <end position="191"/>
    </location>
</feature>
<dbReference type="InterPro" id="IPR049326">
    <property type="entry name" value="Rhodopsin_dom_fungi"/>
</dbReference>
<comment type="similarity">
    <text evidence="5">Belongs to the SAT4 family.</text>
</comment>
<dbReference type="PANTHER" id="PTHR33048:SF47">
    <property type="entry name" value="INTEGRAL MEMBRANE PROTEIN-RELATED"/>
    <property type="match status" value="1"/>
</dbReference>
<dbReference type="AlphaFoldDB" id="A0A559MAN2"/>
<keyword evidence="3 6" id="KW-1133">Transmembrane helix</keyword>
<dbReference type="Pfam" id="PF20684">
    <property type="entry name" value="Fung_rhodopsin"/>
    <property type="match status" value="1"/>
</dbReference>
<keyword evidence="2 6" id="KW-0812">Transmembrane</keyword>
<name>A0A559MAN2_9HELO</name>
<dbReference type="InterPro" id="IPR052337">
    <property type="entry name" value="SAT4-like"/>
</dbReference>
<evidence type="ECO:0000259" key="7">
    <source>
        <dbReference type="Pfam" id="PF20684"/>
    </source>
</evidence>
<comment type="subcellular location">
    <subcellularLocation>
        <location evidence="1">Membrane</location>
        <topology evidence="1">Multi-pass membrane protein</topology>
    </subcellularLocation>
</comment>
<keyword evidence="4 6" id="KW-0472">Membrane</keyword>